<sequence length="254" mass="27756">MTTVGVLALQGSFNEHMAALRRIGVKGVEIRKEEQLQTVDALIIPGGESTTMAKLAHYHNLFPALREFASTGKPVWGTCAGLIFLANKAIGQKSGGQELIGGLDCIVNRNFFGSQLQSFETELSVPKLAEEEGGPNGFRGVFIRAPAILEVGPDVEILADCPVPLETKKSLMSVDNGQEEEMLVSRERVIVAVRQGNLLGTAFHPELTSDLRWHSFFLKMKKDSSERSLQHVPTSGTDLEDSLGKRPLDLPIYE</sequence>
<gene>
    <name evidence="10" type="ORF">OPV22_025139</name>
</gene>
<evidence type="ECO:0000313" key="11">
    <source>
        <dbReference type="Proteomes" id="UP001222027"/>
    </source>
</evidence>
<dbReference type="PANTHER" id="PTHR31559:SF0">
    <property type="entry name" value="PYRIDOXAL 5'-PHOSPHATE SYNTHASE SUBUNIT SNO1-RELATED"/>
    <property type="match status" value="1"/>
</dbReference>
<feature type="region of interest" description="Disordered" evidence="9">
    <location>
        <begin position="227"/>
        <end position="254"/>
    </location>
</feature>
<evidence type="ECO:0000256" key="2">
    <source>
        <dbReference type="ARBA" id="ARBA00012918"/>
    </source>
</evidence>
<dbReference type="EMBL" id="JAQQAF010000007">
    <property type="protein sequence ID" value="KAJ8470796.1"/>
    <property type="molecule type" value="Genomic_DNA"/>
</dbReference>
<dbReference type="PROSITE" id="PS51130">
    <property type="entry name" value="PDXT_SNO_2"/>
    <property type="match status" value="1"/>
</dbReference>
<accession>A0AAV8Q6L3</accession>
<comment type="similarity">
    <text evidence="1">Belongs to the glutaminase PdxT/SNO family.</text>
</comment>
<dbReference type="HAMAP" id="MF_01615">
    <property type="entry name" value="PdxT"/>
    <property type="match status" value="1"/>
</dbReference>
<comment type="catalytic activity">
    <reaction evidence="6">
        <text>L-glutamine + H2O = L-glutamate + NH4(+)</text>
        <dbReference type="Rhea" id="RHEA:15889"/>
        <dbReference type="ChEBI" id="CHEBI:15377"/>
        <dbReference type="ChEBI" id="CHEBI:28938"/>
        <dbReference type="ChEBI" id="CHEBI:29985"/>
        <dbReference type="ChEBI" id="CHEBI:58359"/>
        <dbReference type="EC" id="3.5.1.2"/>
    </reaction>
</comment>
<dbReference type="Gene3D" id="3.40.50.880">
    <property type="match status" value="1"/>
</dbReference>
<evidence type="ECO:0000256" key="4">
    <source>
        <dbReference type="ARBA" id="ARBA00022962"/>
    </source>
</evidence>
<evidence type="ECO:0000256" key="1">
    <source>
        <dbReference type="ARBA" id="ARBA00008345"/>
    </source>
</evidence>
<dbReference type="FunFam" id="3.40.50.880:FF:000038">
    <property type="entry name" value="Predicted protein"/>
    <property type="match status" value="1"/>
</dbReference>
<dbReference type="GO" id="GO:0042823">
    <property type="term" value="P:pyridoxal phosphate biosynthetic process"/>
    <property type="evidence" value="ECO:0007669"/>
    <property type="project" value="InterPro"/>
</dbReference>
<dbReference type="Proteomes" id="UP001222027">
    <property type="component" value="Unassembled WGS sequence"/>
</dbReference>
<dbReference type="GO" id="GO:0008614">
    <property type="term" value="P:pyridoxine metabolic process"/>
    <property type="evidence" value="ECO:0007669"/>
    <property type="project" value="TreeGrafter"/>
</dbReference>
<evidence type="ECO:0000256" key="8">
    <source>
        <dbReference type="PIRSR" id="PIRSR005639-2"/>
    </source>
</evidence>
<feature type="binding site" evidence="8">
    <location>
        <position position="109"/>
    </location>
    <ligand>
        <name>L-glutamine</name>
        <dbReference type="ChEBI" id="CHEBI:58359"/>
    </ligand>
</feature>
<evidence type="ECO:0000313" key="10">
    <source>
        <dbReference type="EMBL" id="KAJ8470796.1"/>
    </source>
</evidence>
<keyword evidence="4" id="KW-0315">Glutamine amidotransferase</keyword>
<dbReference type="PIRSF" id="PIRSF005639">
    <property type="entry name" value="Glut_amidoT_SNO"/>
    <property type="match status" value="1"/>
</dbReference>
<dbReference type="SUPFAM" id="SSF52317">
    <property type="entry name" value="Class I glutamine amidotransferase-like"/>
    <property type="match status" value="1"/>
</dbReference>
<keyword evidence="11" id="KW-1185">Reference proteome</keyword>
<evidence type="ECO:0000256" key="7">
    <source>
        <dbReference type="PIRSR" id="PIRSR005639-1"/>
    </source>
</evidence>
<evidence type="ECO:0000256" key="3">
    <source>
        <dbReference type="ARBA" id="ARBA00022801"/>
    </source>
</evidence>
<feature type="active site" description="Nucleophile" evidence="7">
    <location>
        <position position="79"/>
    </location>
</feature>
<dbReference type="Pfam" id="PF01174">
    <property type="entry name" value="SNO"/>
    <property type="match status" value="1"/>
</dbReference>
<feature type="binding site" evidence="8">
    <location>
        <begin position="143"/>
        <end position="144"/>
    </location>
    <ligand>
        <name>L-glutamine</name>
        <dbReference type="ChEBI" id="CHEBI:58359"/>
    </ligand>
</feature>
<dbReference type="GO" id="GO:0005829">
    <property type="term" value="C:cytosol"/>
    <property type="evidence" value="ECO:0007669"/>
    <property type="project" value="TreeGrafter"/>
</dbReference>
<feature type="active site" description="Charge relay system" evidence="7">
    <location>
        <position position="206"/>
    </location>
</feature>
<evidence type="ECO:0000256" key="6">
    <source>
        <dbReference type="ARBA" id="ARBA00049534"/>
    </source>
</evidence>
<dbReference type="InterPro" id="IPR029062">
    <property type="entry name" value="Class_I_gatase-like"/>
</dbReference>
<evidence type="ECO:0000256" key="9">
    <source>
        <dbReference type="SAM" id="MobiDB-lite"/>
    </source>
</evidence>
<dbReference type="InterPro" id="IPR002161">
    <property type="entry name" value="PdxT/SNO"/>
</dbReference>
<dbReference type="PROSITE" id="PS01236">
    <property type="entry name" value="PDXT_SNO_1"/>
    <property type="match status" value="1"/>
</dbReference>
<comment type="caution">
    <text evidence="10">The sequence shown here is derived from an EMBL/GenBank/DDBJ whole genome shotgun (WGS) entry which is preliminary data.</text>
</comment>
<dbReference type="InterPro" id="IPR021196">
    <property type="entry name" value="PdxT/SNO_CS"/>
</dbReference>
<reference evidence="10 11" key="1">
    <citation type="submission" date="2022-12" db="EMBL/GenBank/DDBJ databases">
        <title>Chromosome-scale assembly of the Ensete ventricosum genome.</title>
        <authorList>
            <person name="Dussert Y."/>
            <person name="Stocks J."/>
            <person name="Wendawek A."/>
            <person name="Woldeyes F."/>
            <person name="Nichols R.A."/>
            <person name="Borrell J.S."/>
        </authorList>
    </citation>
    <scope>NUCLEOTIDE SEQUENCE [LARGE SCALE GENOMIC DNA]</scope>
    <source>
        <strain evidence="11">cv. Maze</strain>
        <tissue evidence="10">Seeds</tissue>
    </source>
</reference>
<dbReference type="EC" id="3.5.1.2" evidence="2"/>
<dbReference type="GO" id="GO:1903600">
    <property type="term" value="C:glutaminase complex"/>
    <property type="evidence" value="ECO:0007669"/>
    <property type="project" value="TreeGrafter"/>
</dbReference>
<keyword evidence="5" id="KW-0456">Lyase</keyword>
<protein>
    <recommendedName>
        <fullName evidence="2">glutaminase</fullName>
        <ecNumber evidence="2">3.5.1.2</ecNumber>
    </recommendedName>
</protein>
<dbReference type="PANTHER" id="PTHR31559">
    <property type="entry name" value="PYRIDOXAL 5'-PHOSPHATE SYNTHASE SUBUNIT SNO"/>
    <property type="match status" value="1"/>
</dbReference>
<keyword evidence="3" id="KW-0378">Hydrolase</keyword>
<evidence type="ECO:0000256" key="5">
    <source>
        <dbReference type="ARBA" id="ARBA00023239"/>
    </source>
</evidence>
<dbReference type="CDD" id="cd01749">
    <property type="entry name" value="GATase1_PB"/>
    <property type="match status" value="1"/>
</dbReference>
<feature type="active site" description="Charge relay system" evidence="7">
    <location>
        <position position="204"/>
    </location>
</feature>
<dbReference type="PROSITE" id="PS51273">
    <property type="entry name" value="GATASE_TYPE_1"/>
    <property type="match status" value="1"/>
</dbReference>
<name>A0AAV8Q6L3_ENSVE</name>
<dbReference type="NCBIfam" id="TIGR03800">
    <property type="entry name" value="PLP_synth_Pdx2"/>
    <property type="match status" value="1"/>
</dbReference>
<organism evidence="10 11">
    <name type="scientific">Ensete ventricosum</name>
    <name type="common">Abyssinian banana</name>
    <name type="synonym">Musa ensete</name>
    <dbReference type="NCBI Taxonomy" id="4639"/>
    <lineage>
        <taxon>Eukaryota</taxon>
        <taxon>Viridiplantae</taxon>
        <taxon>Streptophyta</taxon>
        <taxon>Embryophyta</taxon>
        <taxon>Tracheophyta</taxon>
        <taxon>Spermatophyta</taxon>
        <taxon>Magnoliopsida</taxon>
        <taxon>Liliopsida</taxon>
        <taxon>Zingiberales</taxon>
        <taxon>Musaceae</taxon>
        <taxon>Ensete</taxon>
    </lineage>
</organism>
<feature type="binding site" evidence="8">
    <location>
        <begin position="47"/>
        <end position="49"/>
    </location>
    <ligand>
        <name>L-glutamine</name>
        <dbReference type="ChEBI" id="CHEBI:58359"/>
    </ligand>
</feature>
<dbReference type="AlphaFoldDB" id="A0AAV8Q6L3"/>
<proteinExistence type="inferred from homology"/>
<dbReference type="GO" id="GO:0016829">
    <property type="term" value="F:lyase activity"/>
    <property type="evidence" value="ECO:0007669"/>
    <property type="project" value="UniProtKB-KW"/>
</dbReference>
<dbReference type="GO" id="GO:0004359">
    <property type="term" value="F:glutaminase activity"/>
    <property type="evidence" value="ECO:0007669"/>
    <property type="project" value="UniProtKB-EC"/>
</dbReference>